<name>A0ABQ9ZNM2_9CRUS</name>
<evidence type="ECO:0000313" key="2">
    <source>
        <dbReference type="Proteomes" id="UP001234178"/>
    </source>
</evidence>
<keyword evidence="2" id="KW-1185">Reference proteome</keyword>
<accession>A0ABQ9ZNM2</accession>
<sequence>MELDSIKTAFSISNSGNNMTRTFCDATQLFCNLVYAVTMGQVLNSITSRSGELMLLNYVRNDVEEVNIIPTDALDGEETLTKKRPLF</sequence>
<gene>
    <name evidence="1" type="ORF">OUZ56_027057</name>
</gene>
<organism evidence="1 2">
    <name type="scientific">Daphnia magna</name>
    <dbReference type="NCBI Taxonomy" id="35525"/>
    <lineage>
        <taxon>Eukaryota</taxon>
        <taxon>Metazoa</taxon>
        <taxon>Ecdysozoa</taxon>
        <taxon>Arthropoda</taxon>
        <taxon>Crustacea</taxon>
        <taxon>Branchiopoda</taxon>
        <taxon>Diplostraca</taxon>
        <taxon>Cladocera</taxon>
        <taxon>Anomopoda</taxon>
        <taxon>Daphniidae</taxon>
        <taxon>Daphnia</taxon>
    </lineage>
</organism>
<dbReference type="EMBL" id="JAOYFB010000004">
    <property type="protein sequence ID" value="KAK4014535.1"/>
    <property type="molecule type" value="Genomic_DNA"/>
</dbReference>
<evidence type="ECO:0000313" key="1">
    <source>
        <dbReference type="EMBL" id="KAK4014535.1"/>
    </source>
</evidence>
<proteinExistence type="predicted"/>
<comment type="caution">
    <text evidence="1">The sequence shown here is derived from an EMBL/GenBank/DDBJ whole genome shotgun (WGS) entry which is preliminary data.</text>
</comment>
<protein>
    <submittedName>
        <fullName evidence="1">Uncharacterized protein</fullName>
    </submittedName>
</protein>
<dbReference type="Proteomes" id="UP001234178">
    <property type="component" value="Unassembled WGS sequence"/>
</dbReference>
<reference evidence="1 2" key="1">
    <citation type="journal article" date="2023" name="Nucleic Acids Res.">
        <title>The hologenome of Daphnia magna reveals possible DNA methylation and microbiome-mediated evolution of the host genome.</title>
        <authorList>
            <person name="Chaturvedi A."/>
            <person name="Li X."/>
            <person name="Dhandapani V."/>
            <person name="Marshall H."/>
            <person name="Kissane S."/>
            <person name="Cuenca-Cambronero M."/>
            <person name="Asole G."/>
            <person name="Calvet F."/>
            <person name="Ruiz-Romero M."/>
            <person name="Marangio P."/>
            <person name="Guigo R."/>
            <person name="Rago D."/>
            <person name="Mirbahai L."/>
            <person name="Eastwood N."/>
            <person name="Colbourne J.K."/>
            <person name="Zhou J."/>
            <person name="Mallon E."/>
            <person name="Orsini L."/>
        </authorList>
    </citation>
    <scope>NUCLEOTIDE SEQUENCE [LARGE SCALE GENOMIC DNA]</scope>
    <source>
        <strain evidence="1">LRV0_1</strain>
    </source>
</reference>